<protein>
    <submittedName>
        <fullName evidence="1">Uncharacterized protein</fullName>
    </submittedName>
</protein>
<accession>A0A1R1PIE7</accession>
<keyword evidence="2" id="KW-1185">Reference proteome</keyword>
<proteinExistence type="predicted"/>
<evidence type="ECO:0000313" key="1">
    <source>
        <dbReference type="EMBL" id="OMH80750.1"/>
    </source>
</evidence>
<comment type="caution">
    <text evidence="1">The sequence shown here is derived from an EMBL/GenBank/DDBJ whole genome shotgun (WGS) entry which is preliminary data.</text>
</comment>
<evidence type="ECO:0000313" key="2">
    <source>
        <dbReference type="Proteomes" id="UP000188320"/>
    </source>
</evidence>
<dbReference type="AlphaFoldDB" id="A0A1R1PIE7"/>
<gene>
    <name evidence="1" type="ORF">AX774_g5805</name>
</gene>
<sequence length="170" mass="18737">MTLFGSPVFGWVDLVPHQLNLSRLAYSIGIVGEINICHGLWFVYNVSNILLLPVFGINLFATACLCQFSDNIPDYIVWRIGFDGTRTLHVIHSKPPDFTLCTAPSINCAALPYGSRSITSYCLLLSRCEYNTSITSPLCASTFPSGISLYAIFRFIDSTASSDKSFATIF</sequence>
<reference evidence="2" key="1">
    <citation type="submission" date="2017-01" db="EMBL/GenBank/DDBJ databases">
        <authorList>
            <person name="Wang Y."/>
            <person name="White M."/>
            <person name="Kvist S."/>
            <person name="Moncalvo J.-M."/>
        </authorList>
    </citation>
    <scope>NUCLEOTIDE SEQUENCE [LARGE SCALE GENOMIC DNA]</scope>
    <source>
        <strain evidence="2">COL-18-3</strain>
    </source>
</reference>
<dbReference type="Proteomes" id="UP000188320">
    <property type="component" value="Unassembled WGS sequence"/>
</dbReference>
<name>A0A1R1PIE7_ZANCU</name>
<dbReference type="EMBL" id="LSSK01001087">
    <property type="protein sequence ID" value="OMH80750.1"/>
    <property type="molecule type" value="Genomic_DNA"/>
</dbReference>
<organism evidence="1 2">
    <name type="scientific">Zancudomyces culisetae</name>
    <name type="common">Gut fungus</name>
    <name type="synonym">Smittium culisetae</name>
    <dbReference type="NCBI Taxonomy" id="1213189"/>
    <lineage>
        <taxon>Eukaryota</taxon>
        <taxon>Fungi</taxon>
        <taxon>Fungi incertae sedis</taxon>
        <taxon>Zoopagomycota</taxon>
        <taxon>Kickxellomycotina</taxon>
        <taxon>Harpellomycetes</taxon>
        <taxon>Harpellales</taxon>
        <taxon>Legeriomycetaceae</taxon>
        <taxon>Zancudomyces</taxon>
    </lineage>
</organism>